<dbReference type="SUPFAM" id="SSF55811">
    <property type="entry name" value="Nudix"/>
    <property type="match status" value="1"/>
</dbReference>
<sequence length="125" mass="14590">YNEMKKKPRNIAIGVILNTKKDKILMIERSKKKGLIFPKGGCDSDEWPLAGISALRETWEESGVICKIEKKLFNKLDLNGYSLSKIDKNHSFSVYQMLVIEMKDNWPECEKRGNCRFWLTYKEAK</sequence>
<dbReference type="PROSITE" id="PS51462">
    <property type="entry name" value="NUDIX"/>
    <property type="match status" value="1"/>
</dbReference>
<feature type="non-terminal residue" evidence="4">
    <location>
        <position position="1"/>
    </location>
</feature>
<dbReference type="PANTHER" id="PTHR12629">
    <property type="entry name" value="DIPHOSPHOINOSITOL POLYPHOSPHATE PHOSPHOHYDROLASE"/>
    <property type="match status" value="1"/>
</dbReference>
<keyword evidence="1" id="KW-0479">Metal-binding</keyword>
<dbReference type="GO" id="GO:0034431">
    <property type="term" value="F:bis(5'-adenosyl)-hexaphosphatase activity"/>
    <property type="evidence" value="ECO:0007669"/>
    <property type="project" value="TreeGrafter"/>
</dbReference>
<dbReference type="OrthoDB" id="3971373at2759"/>
<protein>
    <recommendedName>
        <fullName evidence="3">Nudix hydrolase domain-containing protein</fullName>
    </recommendedName>
</protein>
<dbReference type="InterPro" id="IPR000086">
    <property type="entry name" value="NUDIX_hydrolase_dom"/>
</dbReference>
<keyword evidence="2" id="KW-0378">Hydrolase</keyword>
<reference evidence="5" key="1">
    <citation type="journal article" date="2016" name="Proc. Natl. Acad. Sci. U.S.A.">
        <title>Comparative genomics of biotechnologically important yeasts.</title>
        <authorList>
            <person name="Riley R."/>
            <person name="Haridas S."/>
            <person name="Wolfe K.H."/>
            <person name="Lopes M.R."/>
            <person name="Hittinger C.T."/>
            <person name="Goeker M."/>
            <person name="Salamov A.A."/>
            <person name="Wisecaver J.H."/>
            <person name="Long T.M."/>
            <person name="Calvey C.H."/>
            <person name="Aerts A.L."/>
            <person name="Barry K.W."/>
            <person name="Choi C."/>
            <person name="Clum A."/>
            <person name="Coughlan A.Y."/>
            <person name="Deshpande S."/>
            <person name="Douglass A.P."/>
            <person name="Hanson S.J."/>
            <person name="Klenk H.-P."/>
            <person name="LaButti K.M."/>
            <person name="Lapidus A."/>
            <person name="Lindquist E.A."/>
            <person name="Lipzen A.M."/>
            <person name="Meier-Kolthoff J.P."/>
            <person name="Ohm R.A."/>
            <person name="Otillar R.P."/>
            <person name="Pangilinan J.L."/>
            <person name="Peng Y."/>
            <person name="Rokas A."/>
            <person name="Rosa C.A."/>
            <person name="Scheuner C."/>
            <person name="Sibirny A.A."/>
            <person name="Slot J.C."/>
            <person name="Stielow J.B."/>
            <person name="Sun H."/>
            <person name="Kurtzman C.P."/>
            <person name="Blackwell M."/>
            <person name="Grigoriev I.V."/>
            <person name="Jeffries T.W."/>
        </authorList>
    </citation>
    <scope>NUCLEOTIDE SEQUENCE [LARGE SCALE GENOMIC DNA]</scope>
    <source>
        <strain evidence="5">NRRL Y-1626</strain>
    </source>
</reference>
<dbReference type="Gene3D" id="3.90.79.10">
    <property type="entry name" value="Nucleoside Triphosphate Pyrophosphohydrolase"/>
    <property type="match status" value="1"/>
</dbReference>
<dbReference type="Proteomes" id="UP000092321">
    <property type="component" value="Unassembled WGS sequence"/>
</dbReference>
<dbReference type="GO" id="GO:0034432">
    <property type="term" value="F:bis(5'-adenosyl)-pentaphosphatase activity"/>
    <property type="evidence" value="ECO:0007669"/>
    <property type="project" value="TreeGrafter"/>
</dbReference>
<dbReference type="GO" id="GO:1901907">
    <property type="term" value="P:diadenosine pentaphosphate catabolic process"/>
    <property type="evidence" value="ECO:0007669"/>
    <property type="project" value="TreeGrafter"/>
</dbReference>
<dbReference type="PANTHER" id="PTHR12629:SF0">
    <property type="entry name" value="DIPHOSPHOINOSITOL-POLYPHOSPHATE DIPHOSPHATASE"/>
    <property type="match status" value="1"/>
</dbReference>
<feature type="non-terminal residue" evidence="4">
    <location>
        <position position="125"/>
    </location>
</feature>
<dbReference type="GO" id="GO:0000298">
    <property type="term" value="F:endopolyphosphatase activity"/>
    <property type="evidence" value="ECO:0007669"/>
    <property type="project" value="TreeGrafter"/>
</dbReference>
<accession>A0A1B7THF5</accession>
<evidence type="ECO:0000256" key="2">
    <source>
        <dbReference type="ARBA" id="ARBA00022801"/>
    </source>
</evidence>
<proteinExistence type="predicted"/>
<dbReference type="EMBL" id="LXPE01000005">
    <property type="protein sequence ID" value="OBA28163.1"/>
    <property type="molecule type" value="Genomic_DNA"/>
</dbReference>
<dbReference type="GO" id="GO:0071543">
    <property type="term" value="P:diphosphoinositol polyphosphate metabolic process"/>
    <property type="evidence" value="ECO:0007669"/>
    <property type="project" value="TreeGrafter"/>
</dbReference>
<dbReference type="GO" id="GO:0005634">
    <property type="term" value="C:nucleus"/>
    <property type="evidence" value="ECO:0007669"/>
    <property type="project" value="TreeGrafter"/>
</dbReference>
<keyword evidence="5" id="KW-1185">Reference proteome</keyword>
<dbReference type="GO" id="GO:0005737">
    <property type="term" value="C:cytoplasm"/>
    <property type="evidence" value="ECO:0007669"/>
    <property type="project" value="TreeGrafter"/>
</dbReference>
<gene>
    <name evidence="4" type="ORF">HANVADRAFT_19938</name>
</gene>
<feature type="domain" description="Nudix hydrolase" evidence="3">
    <location>
        <begin position="8"/>
        <end position="125"/>
    </location>
</feature>
<dbReference type="GO" id="GO:1901911">
    <property type="term" value="P:adenosine 5'-(hexahydrogen pentaphosphate) catabolic process"/>
    <property type="evidence" value="ECO:0007669"/>
    <property type="project" value="TreeGrafter"/>
</dbReference>
<evidence type="ECO:0000313" key="4">
    <source>
        <dbReference type="EMBL" id="OBA28163.1"/>
    </source>
</evidence>
<evidence type="ECO:0000259" key="3">
    <source>
        <dbReference type="PROSITE" id="PS51462"/>
    </source>
</evidence>
<dbReference type="AlphaFoldDB" id="A0A1B7THF5"/>
<evidence type="ECO:0000256" key="1">
    <source>
        <dbReference type="ARBA" id="ARBA00022723"/>
    </source>
</evidence>
<comment type="caution">
    <text evidence="4">The sequence shown here is derived from an EMBL/GenBank/DDBJ whole genome shotgun (WGS) entry which is preliminary data.</text>
</comment>
<dbReference type="GO" id="GO:1901909">
    <property type="term" value="P:diadenosine hexaphosphate catabolic process"/>
    <property type="evidence" value="ECO:0007669"/>
    <property type="project" value="TreeGrafter"/>
</dbReference>
<dbReference type="GO" id="GO:0008486">
    <property type="term" value="F:diphosphoinositol-polyphosphate diphosphatase activity"/>
    <property type="evidence" value="ECO:0007669"/>
    <property type="project" value="TreeGrafter"/>
</dbReference>
<name>A0A1B7THF5_9ASCO</name>
<dbReference type="InterPro" id="IPR015797">
    <property type="entry name" value="NUDIX_hydrolase-like_dom_sf"/>
</dbReference>
<organism evidence="4 5">
    <name type="scientific">Hanseniaspora valbyensis NRRL Y-1626</name>
    <dbReference type="NCBI Taxonomy" id="766949"/>
    <lineage>
        <taxon>Eukaryota</taxon>
        <taxon>Fungi</taxon>
        <taxon>Dikarya</taxon>
        <taxon>Ascomycota</taxon>
        <taxon>Saccharomycotina</taxon>
        <taxon>Saccharomycetes</taxon>
        <taxon>Saccharomycodales</taxon>
        <taxon>Saccharomycodaceae</taxon>
        <taxon>Hanseniaspora</taxon>
    </lineage>
</organism>
<dbReference type="Pfam" id="PF00293">
    <property type="entry name" value="NUDIX"/>
    <property type="match status" value="1"/>
</dbReference>
<dbReference type="GO" id="GO:0046872">
    <property type="term" value="F:metal ion binding"/>
    <property type="evidence" value="ECO:0007669"/>
    <property type="project" value="UniProtKB-KW"/>
</dbReference>
<evidence type="ECO:0000313" key="5">
    <source>
        <dbReference type="Proteomes" id="UP000092321"/>
    </source>
</evidence>